<gene>
    <name evidence="6" type="ORF">D3874_21990</name>
</gene>
<dbReference type="PANTHER" id="PTHR43735">
    <property type="entry name" value="APOPTOSIS-INDUCING FACTOR 1"/>
    <property type="match status" value="1"/>
</dbReference>
<dbReference type="Proteomes" id="UP000284605">
    <property type="component" value="Unassembled WGS sequence"/>
</dbReference>
<dbReference type="GO" id="GO:0004174">
    <property type="term" value="F:electron-transferring-flavoprotein dehydrogenase activity"/>
    <property type="evidence" value="ECO:0007669"/>
    <property type="project" value="TreeGrafter"/>
</dbReference>
<evidence type="ECO:0000256" key="1">
    <source>
        <dbReference type="ARBA" id="ARBA00006442"/>
    </source>
</evidence>
<evidence type="ECO:0000313" key="7">
    <source>
        <dbReference type="Proteomes" id="UP000284605"/>
    </source>
</evidence>
<dbReference type="InterPro" id="IPR023753">
    <property type="entry name" value="FAD/NAD-binding_dom"/>
</dbReference>
<accession>A0A418WH01</accession>
<feature type="domain" description="FAD/NAD(P)-binding" evidence="5">
    <location>
        <begin position="12"/>
        <end position="297"/>
    </location>
</feature>
<dbReference type="GO" id="GO:0005737">
    <property type="term" value="C:cytoplasm"/>
    <property type="evidence" value="ECO:0007669"/>
    <property type="project" value="TreeGrafter"/>
</dbReference>
<sequence>MIATSKAAIQDDVVIYGGGMAGALLAKALAPEFRVTLVDPNEYFEVPMSVPRSLVKPGFADAAIIPFAAALPGVAHVRGALVEMHPEGGLVQLKNGKEELLKGRVSVLATGSKFSNALMRAIDGASVRERKEFYVQYHRRIVASQNILIVGGGPIGVEVAGEIIENHPAKKIIILEAGPRVLAGTSEAAAAQAAKVLKASGVTVLTDERLECADSTVAEVLSGAGEALTSRGQSIPYDLLIWCVGGKPNTAYMAQHYASTLNQAGRIRVSPDLRVVGSDTVFALGDITDLDENKMAWHIGGQIRTAAHNIRAILTRAGRPSRLKAHKPQTGNPMMAVTLGSRNGVLHLPVIGVVRSPFVARVAKSSHMLVPKFRKALGV</sequence>
<evidence type="ECO:0000256" key="4">
    <source>
        <dbReference type="ARBA" id="ARBA00023002"/>
    </source>
</evidence>
<dbReference type="SUPFAM" id="SSF51905">
    <property type="entry name" value="FAD/NAD(P)-binding domain"/>
    <property type="match status" value="1"/>
</dbReference>
<dbReference type="InterPro" id="IPR036188">
    <property type="entry name" value="FAD/NAD-bd_sf"/>
</dbReference>
<dbReference type="PRINTS" id="PR00469">
    <property type="entry name" value="PNDRDTASEII"/>
</dbReference>
<evidence type="ECO:0000259" key="5">
    <source>
        <dbReference type="Pfam" id="PF07992"/>
    </source>
</evidence>
<keyword evidence="3" id="KW-0274">FAD</keyword>
<dbReference type="RefSeq" id="WP_119780949.1">
    <property type="nucleotide sequence ID" value="NZ_QYUK01000011.1"/>
</dbReference>
<keyword evidence="4" id="KW-0560">Oxidoreductase</keyword>
<evidence type="ECO:0000256" key="3">
    <source>
        <dbReference type="ARBA" id="ARBA00022827"/>
    </source>
</evidence>
<protein>
    <submittedName>
        <fullName evidence="6">FAD-dependent oxidoreductase</fullName>
    </submittedName>
</protein>
<organism evidence="6 7">
    <name type="scientific">Oleomonas cavernae</name>
    <dbReference type="NCBI Taxonomy" id="2320859"/>
    <lineage>
        <taxon>Bacteria</taxon>
        <taxon>Pseudomonadati</taxon>
        <taxon>Pseudomonadota</taxon>
        <taxon>Alphaproteobacteria</taxon>
        <taxon>Acetobacterales</taxon>
        <taxon>Acetobacteraceae</taxon>
        <taxon>Oleomonas</taxon>
    </lineage>
</organism>
<dbReference type="GO" id="GO:0050660">
    <property type="term" value="F:flavin adenine dinucleotide binding"/>
    <property type="evidence" value="ECO:0007669"/>
    <property type="project" value="TreeGrafter"/>
</dbReference>
<dbReference type="PRINTS" id="PR00368">
    <property type="entry name" value="FADPNR"/>
</dbReference>
<dbReference type="Pfam" id="PF07992">
    <property type="entry name" value="Pyr_redox_2"/>
    <property type="match status" value="1"/>
</dbReference>
<dbReference type="Gene3D" id="3.50.50.100">
    <property type="match status" value="1"/>
</dbReference>
<dbReference type="PANTHER" id="PTHR43735:SF3">
    <property type="entry name" value="FERROPTOSIS SUPPRESSOR PROTEIN 1"/>
    <property type="match status" value="1"/>
</dbReference>
<comment type="similarity">
    <text evidence="1">Belongs to the FAD-dependent oxidoreductase family.</text>
</comment>
<comment type="caution">
    <text evidence="6">The sequence shown here is derived from an EMBL/GenBank/DDBJ whole genome shotgun (WGS) entry which is preliminary data.</text>
</comment>
<evidence type="ECO:0000313" key="6">
    <source>
        <dbReference type="EMBL" id="RJF89313.1"/>
    </source>
</evidence>
<evidence type="ECO:0000256" key="2">
    <source>
        <dbReference type="ARBA" id="ARBA00022630"/>
    </source>
</evidence>
<dbReference type="EMBL" id="QYUK01000011">
    <property type="protein sequence ID" value="RJF89313.1"/>
    <property type="molecule type" value="Genomic_DNA"/>
</dbReference>
<dbReference type="AlphaFoldDB" id="A0A418WH01"/>
<dbReference type="OrthoDB" id="9781621at2"/>
<name>A0A418WH01_9PROT</name>
<keyword evidence="2" id="KW-0285">Flavoprotein</keyword>
<keyword evidence="7" id="KW-1185">Reference proteome</keyword>
<reference evidence="6 7" key="1">
    <citation type="submission" date="2018-09" db="EMBL/GenBank/DDBJ databases">
        <authorList>
            <person name="Zhu H."/>
        </authorList>
    </citation>
    <scope>NUCLEOTIDE SEQUENCE [LARGE SCALE GENOMIC DNA]</scope>
    <source>
        <strain evidence="6 7">K1W22B-8</strain>
    </source>
</reference>
<proteinExistence type="inferred from homology"/>